<protein>
    <submittedName>
        <fullName evidence="2">Uncharacterized protein</fullName>
    </submittedName>
</protein>
<feature type="compositionally biased region" description="Low complexity" evidence="1">
    <location>
        <begin position="59"/>
        <end position="69"/>
    </location>
</feature>
<dbReference type="RefSeq" id="XP_066702779.1">
    <property type="nucleotide sequence ID" value="XM_066840152.1"/>
</dbReference>
<evidence type="ECO:0000313" key="2">
    <source>
        <dbReference type="EMBL" id="KAK7959076.1"/>
    </source>
</evidence>
<feature type="compositionally biased region" description="Low complexity" evidence="1">
    <location>
        <begin position="78"/>
        <end position="88"/>
    </location>
</feature>
<sequence length="168" mass="17083">MPGRQAPSEGTKVTMGNQAPVYQEGSGAVQPDSLAAESQAFQSNNRTGEGVSASKPQESYSSNTSSSVSGADTGLKSGGAASAGTAPSYISNLSNQDPSGPHGKNLKEDPNLEGKHVSGEIGTDNDPGRVAEHKFALGANTPAVAHGGQQEKLNKESPYNALSSEKEA</sequence>
<evidence type="ECO:0000313" key="3">
    <source>
        <dbReference type="Proteomes" id="UP001391051"/>
    </source>
</evidence>
<feature type="region of interest" description="Disordered" evidence="1">
    <location>
        <begin position="1"/>
        <end position="168"/>
    </location>
</feature>
<keyword evidence="3" id="KW-1185">Reference proteome</keyword>
<comment type="caution">
    <text evidence="2">The sequence shown here is derived from an EMBL/GenBank/DDBJ whole genome shotgun (WGS) entry which is preliminary data.</text>
</comment>
<accession>A0ABR1QL66</accession>
<feature type="compositionally biased region" description="Basic and acidic residues" evidence="1">
    <location>
        <begin position="105"/>
        <end position="118"/>
    </location>
</feature>
<organism evidence="2 3">
    <name type="scientific">Apiospora aurea</name>
    <dbReference type="NCBI Taxonomy" id="335848"/>
    <lineage>
        <taxon>Eukaryota</taxon>
        <taxon>Fungi</taxon>
        <taxon>Dikarya</taxon>
        <taxon>Ascomycota</taxon>
        <taxon>Pezizomycotina</taxon>
        <taxon>Sordariomycetes</taxon>
        <taxon>Xylariomycetidae</taxon>
        <taxon>Amphisphaeriales</taxon>
        <taxon>Apiosporaceae</taxon>
        <taxon>Apiospora</taxon>
    </lineage>
</organism>
<proteinExistence type="predicted"/>
<evidence type="ECO:0000256" key="1">
    <source>
        <dbReference type="SAM" id="MobiDB-lite"/>
    </source>
</evidence>
<dbReference type="EMBL" id="JAQQWE010000003">
    <property type="protein sequence ID" value="KAK7959076.1"/>
    <property type="molecule type" value="Genomic_DNA"/>
</dbReference>
<feature type="compositionally biased region" description="Polar residues" evidence="1">
    <location>
        <begin position="89"/>
        <end position="98"/>
    </location>
</feature>
<dbReference type="GeneID" id="92073214"/>
<feature type="compositionally biased region" description="Basic and acidic residues" evidence="1">
    <location>
        <begin position="126"/>
        <end position="135"/>
    </location>
</feature>
<reference evidence="2 3" key="1">
    <citation type="submission" date="2023-01" db="EMBL/GenBank/DDBJ databases">
        <title>Analysis of 21 Apiospora genomes using comparative genomics revels a genus with tremendous synthesis potential of carbohydrate active enzymes and secondary metabolites.</title>
        <authorList>
            <person name="Sorensen T."/>
        </authorList>
    </citation>
    <scope>NUCLEOTIDE SEQUENCE [LARGE SCALE GENOMIC DNA]</scope>
    <source>
        <strain evidence="2 3">CBS 24483</strain>
    </source>
</reference>
<gene>
    <name evidence="2" type="ORF">PG986_003930</name>
</gene>
<dbReference type="Proteomes" id="UP001391051">
    <property type="component" value="Unassembled WGS sequence"/>
</dbReference>
<name>A0ABR1QL66_9PEZI</name>